<dbReference type="InterPro" id="IPR001242">
    <property type="entry name" value="Condensation_dom"/>
</dbReference>
<evidence type="ECO:0000259" key="1">
    <source>
        <dbReference type="Pfam" id="PF00668"/>
    </source>
</evidence>
<reference evidence="2 3" key="1">
    <citation type="journal article" date="2018" name="Nat. Biotechnol.">
        <title>A standardized bacterial taxonomy based on genome phylogeny substantially revises the tree of life.</title>
        <authorList>
            <person name="Parks D.H."/>
            <person name="Chuvochina M."/>
            <person name="Waite D.W."/>
            <person name="Rinke C."/>
            <person name="Skarshewski A."/>
            <person name="Chaumeil P.A."/>
            <person name="Hugenholtz P."/>
        </authorList>
    </citation>
    <scope>NUCLEOTIDE SEQUENCE [LARGE SCALE GENOMIC DNA]</scope>
    <source>
        <strain evidence="2">UBA9881</strain>
    </source>
</reference>
<dbReference type="Pfam" id="PF00668">
    <property type="entry name" value="Condensation"/>
    <property type="match status" value="1"/>
</dbReference>
<dbReference type="InterPro" id="IPR023213">
    <property type="entry name" value="CAT-like_dom_sf"/>
</dbReference>
<dbReference type="GO" id="GO:0031177">
    <property type="term" value="F:phosphopantetheine binding"/>
    <property type="evidence" value="ECO:0007669"/>
    <property type="project" value="TreeGrafter"/>
</dbReference>
<dbReference type="PANTHER" id="PTHR45527:SF1">
    <property type="entry name" value="FATTY ACID SYNTHASE"/>
    <property type="match status" value="1"/>
</dbReference>
<dbReference type="Gene3D" id="3.30.559.30">
    <property type="entry name" value="Nonribosomal peptide synthetase, condensation domain"/>
    <property type="match status" value="1"/>
</dbReference>
<dbReference type="GO" id="GO:0043041">
    <property type="term" value="P:amino acid activation for nonribosomal peptide biosynthetic process"/>
    <property type="evidence" value="ECO:0007669"/>
    <property type="project" value="TreeGrafter"/>
</dbReference>
<dbReference type="EMBL" id="DPOP01000005">
    <property type="protein sequence ID" value="HCW65697.1"/>
    <property type="molecule type" value="Genomic_DNA"/>
</dbReference>
<organism evidence="2 3">
    <name type="scientific">Thalassospira lucentensis</name>
    <dbReference type="NCBI Taxonomy" id="168935"/>
    <lineage>
        <taxon>Bacteria</taxon>
        <taxon>Pseudomonadati</taxon>
        <taxon>Pseudomonadota</taxon>
        <taxon>Alphaproteobacteria</taxon>
        <taxon>Rhodospirillales</taxon>
        <taxon>Thalassospiraceae</taxon>
        <taxon>Thalassospira</taxon>
    </lineage>
</organism>
<dbReference type="Proteomes" id="UP000264179">
    <property type="component" value="Unassembled WGS sequence"/>
</dbReference>
<dbReference type="GO" id="GO:0005829">
    <property type="term" value="C:cytosol"/>
    <property type="evidence" value="ECO:0007669"/>
    <property type="project" value="TreeGrafter"/>
</dbReference>
<dbReference type="Gene3D" id="3.30.559.10">
    <property type="entry name" value="Chloramphenicol acetyltransferase-like domain"/>
    <property type="match status" value="1"/>
</dbReference>
<dbReference type="GO" id="GO:0003824">
    <property type="term" value="F:catalytic activity"/>
    <property type="evidence" value="ECO:0007669"/>
    <property type="project" value="InterPro"/>
</dbReference>
<dbReference type="SUPFAM" id="SSF52777">
    <property type="entry name" value="CoA-dependent acyltransferases"/>
    <property type="match status" value="2"/>
</dbReference>
<dbReference type="AlphaFoldDB" id="A0A3D5N2P6"/>
<name>A0A3D5N2P6_9PROT</name>
<evidence type="ECO:0000313" key="3">
    <source>
        <dbReference type="Proteomes" id="UP000264179"/>
    </source>
</evidence>
<feature type="domain" description="Condensation" evidence="1">
    <location>
        <begin position="6"/>
        <end position="293"/>
    </location>
</feature>
<dbReference type="GO" id="GO:0044550">
    <property type="term" value="P:secondary metabolite biosynthetic process"/>
    <property type="evidence" value="ECO:0007669"/>
    <property type="project" value="TreeGrafter"/>
</dbReference>
<dbReference type="PANTHER" id="PTHR45527">
    <property type="entry name" value="NONRIBOSOMAL PEPTIDE SYNTHETASE"/>
    <property type="match status" value="1"/>
</dbReference>
<proteinExistence type="predicted"/>
<feature type="non-terminal residue" evidence="2">
    <location>
        <position position="295"/>
    </location>
</feature>
<comment type="caution">
    <text evidence="2">The sequence shown here is derived from an EMBL/GenBank/DDBJ whole genome shotgun (WGS) entry which is preliminary data.</text>
</comment>
<sequence>MAGKDKDHYPLTSPQAAIWLDLAKGRDPVQYNICNVIEFGGKLDIDLLHRAIVQCDGENDALRLHFSSHQGEVTQFFVDECRPTDFGVIDLRSEDDPEAAAFVEAKALQTRPLAFEVGENCRHQVLQLSEDLFWWVRVYHHLVCDGYAGHLIAERTASIYNALSAKTDIPECPFYSYRAFVKADAAYSDGPAYQNDLVYWRERLTPDRPPSTFSAHPVGEAQKSAQFTDTLDDATLKSLQSVSRACGMSATAMTTSIFAILLGRITHQNHPVWNMPMLNRLGKAERNTPGTFTCV</sequence>
<protein>
    <recommendedName>
        <fullName evidence="1">Condensation domain-containing protein</fullName>
    </recommendedName>
</protein>
<gene>
    <name evidence="2" type="ORF">DHR80_00520</name>
</gene>
<dbReference type="RefSeq" id="WP_276653075.1">
    <property type="nucleotide sequence ID" value="NZ_DPOP01000005.1"/>
</dbReference>
<evidence type="ECO:0000313" key="2">
    <source>
        <dbReference type="EMBL" id="HCW65697.1"/>
    </source>
</evidence>
<accession>A0A3D5N2P6</accession>